<dbReference type="Proteomes" id="UP001055117">
    <property type="component" value="Unassembled WGS sequence"/>
</dbReference>
<feature type="compositionally biased region" description="Basic residues" evidence="1">
    <location>
        <begin position="1"/>
        <end position="14"/>
    </location>
</feature>
<protein>
    <submittedName>
        <fullName evidence="2">Uncharacterized protein</fullName>
    </submittedName>
</protein>
<dbReference type="RefSeq" id="WP_238270079.1">
    <property type="nucleotide sequence ID" value="NZ_BPQG01000001.1"/>
</dbReference>
<organism evidence="2 3">
    <name type="scientific">Methylobacterium cerastii</name>
    <dbReference type="NCBI Taxonomy" id="932741"/>
    <lineage>
        <taxon>Bacteria</taxon>
        <taxon>Pseudomonadati</taxon>
        <taxon>Pseudomonadota</taxon>
        <taxon>Alphaproteobacteria</taxon>
        <taxon>Hyphomicrobiales</taxon>
        <taxon>Methylobacteriaceae</taxon>
        <taxon>Methylobacterium</taxon>
    </lineage>
</organism>
<evidence type="ECO:0000256" key="1">
    <source>
        <dbReference type="SAM" id="MobiDB-lite"/>
    </source>
</evidence>
<name>A0ABQ4QAK7_9HYPH</name>
<dbReference type="EMBL" id="BPQG01000001">
    <property type="protein sequence ID" value="GJD42248.1"/>
    <property type="molecule type" value="Genomic_DNA"/>
</dbReference>
<reference evidence="2 3" key="1">
    <citation type="journal article" date="2021" name="Front. Microbiol.">
        <title>Comprehensive Comparative Genomics and Phenotyping of Methylobacterium Species.</title>
        <authorList>
            <person name="Alessa O."/>
            <person name="Ogura Y."/>
            <person name="Fujitani Y."/>
            <person name="Takami H."/>
            <person name="Hayashi T."/>
            <person name="Sahin N."/>
            <person name="Tani A."/>
        </authorList>
    </citation>
    <scope>NUCLEOTIDE SEQUENCE [LARGE SCALE GENOMIC DNA]</scope>
    <source>
        <strain evidence="2 3">DSM 23679</strain>
    </source>
</reference>
<keyword evidence="3" id="KW-1185">Reference proteome</keyword>
<evidence type="ECO:0000313" key="3">
    <source>
        <dbReference type="Proteomes" id="UP001055117"/>
    </source>
</evidence>
<evidence type="ECO:0000313" key="2">
    <source>
        <dbReference type="EMBL" id="GJD42248.1"/>
    </source>
</evidence>
<gene>
    <name evidence="2" type="ORF">AFCDBAGC_0083</name>
</gene>
<proteinExistence type="predicted"/>
<accession>A0ABQ4QAK7</accession>
<sequence>MTALHHHQVRRARRLPVPLPPKPKRPLGPPVVCWFRGVSIRVRADVEKAGVTWDEFLDELAGEERLPPLHLVTTLVPGHERHALAKEIVRRRRAIQKARREGAVQASETLQAFWDARAAERGAPLSILERLFGRPAS</sequence>
<feature type="region of interest" description="Disordered" evidence="1">
    <location>
        <begin position="1"/>
        <end position="22"/>
    </location>
</feature>
<comment type="caution">
    <text evidence="2">The sequence shown here is derived from an EMBL/GenBank/DDBJ whole genome shotgun (WGS) entry which is preliminary data.</text>
</comment>